<dbReference type="Gene3D" id="2.130.10.10">
    <property type="entry name" value="YVTN repeat-like/Quinoprotein amine dehydrogenase"/>
    <property type="match status" value="1"/>
</dbReference>
<dbReference type="AlphaFoldDB" id="A0A4Q9MFP5"/>
<dbReference type="SUPFAM" id="SSF50978">
    <property type="entry name" value="WD40 repeat-like"/>
    <property type="match status" value="1"/>
</dbReference>
<dbReference type="EMBL" id="ML143449">
    <property type="protein sequence ID" value="TBU26175.1"/>
    <property type="molecule type" value="Genomic_DNA"/>
</dbReference>
<organism evidence="1">
    <name type="scientific">Dichomitus squalens</name>
    <dbReference type="NCBI Taxonomy" id="114155"/>
    <lineage>
        <taxon>Eukaryota</taxon>
        <taxon>Fungi</taxon>
        <taxon>Dikarya</taxon>
        <taxon>Basidiomycota</taxon>
        <taxon>Agaricomycotina</taxon>
        <taxon>Agaricomycetes</taxon>
        <taxon>Polyporales</taxon>
        <taxon>Polyporaceae</taxon>
        <taxon>Dichomitus</taxon>
    </lineage>
</organism>
<name>A0A4Q9MFP5_9APHY</name>
<evidence type="ECO:0008006" key="2">
    <source>
        <dbReference type="Google" id="ProtNLM"/>
    </source>
</evidence>
<reference evidence="1" key="1">
    <citation type="submission" date="2019-01" db="EMBL/GenBank/DDBJ databases">
        <title>Draft genome sequences of three monokaryotic isolates of the white-rot basidiomycete fungus Dichomitus squalens.</title>
        <authorList>
            <consortium name="DOE Joint Genome Institute"/>
            <person name="Lopez S.C."/>
            <person name="Andreopoulos B."/>
            <person name="Pangilinan J."/>
            <person name="Lipzen A."/>
            <person name="Riley R."/>
            <person name="Ahrendt S."/>
            <person name="Ng V."/>
            <person name="Barry K."/>
            <person name="Daum C."/>
            <person name="Grigoriev I.V."/>
            <person name="Hilden K.S."/>
            <person name="Makela M.R."/>
            <person name="de Vries R.P."/>
        </authorList>
    </citation>
    <scope>NUCLEOTIDE SEQUENCE [LARGE SCALE GENOMIC DNA]</scope>
    <source>
        <strain evidence="1">OM18370.1</strain>
    </source>
</reference>
<dbReference type="InterPro" id="IPR036322">
    <property type="entry name" value="WD40_repeat_dom_sf"/>
</dbReference>
<accession>A0A4Q9MFP5</accession>
<feature type="non-terminal residue" evidence="1">
    <location>
        <position position="144"/>
    </location>
</feature>
<dbReference type="Proteomes" id="UP000292957">
    <property type="component" value="Unassembled WGS sequence"/>
</dbReference>
<dbReference type="OrthoDB" id="6262491at2759"/>
<proteinExistence type="predicted"/>
<evidence type="ECO:0000313" key="1">
    <source>
        <dbReference type="EMBL" id="TBU26175.1"/>
    </source>
</evidence>
<gene>
    <name evidence="1" type="ORF">BD311DRAFT_603707</name>
</gene>
<feature type="non-terminal residue" evidence="1">
    <location>
        <position position="1"/>
    </location>
</feature>
<dbReference type="InterPro" id="IPR015943">
    <property type="entry name" value="WD40/YVTN_repeat-like_dom_sf"/>
</dbReference>
<sequence length="144" mass="16361">GTIRMWDTQTRKPVGECLFNLFMSTGSLAISPDGCCIVTSAGRSIVVWDILFQDPPRVHPSFINFKASPAYSAEDPSRLAAIPKLRTWDGWLTDMNNNLVIWVLNDYRDSLLWRGMVKFMGRESLTVNFANACYGTEWTKCYQP</sequence>
<protein>
    <recommendedName>
        <fullName evidence="2">WD40-repeat-containing domain protein</fullName>
    </recommendedName>
</protein>